<dbReference type="Proteomes" id="UP001164746">
    <property type="component" value="Chromosome 14"/>
</dbReference>
<evidence type="ECO:0000313" key="4">
    <source>
        <dbReference type="Proteomes" id="UP001164746"/>
    </source>
</evidence>
<dbReference type="InterPro" id="IPR052079">
    <property type="entry name" value="E3_ligase/Copine_domain"/>
</dbReference>
<sequence>MKRSKHRVQREDSSMFYSDSVDSWEELDSRPPGGGDPAQPAFVANTDHFETLEEVSKAIKDAGVDKCGLIFGIDYTLSNKVQGERTFGGRNLHAVESGRVNPYQEVICIMGETLEPLDDDGIIPVYGFGDRVVKDIGIFPLKKEGECDGFAEVLDVYDEIAPDIKLGGPTNFAPLIQEAVAIVRRTKQYHILVIVADGQVTSEEETIAAIVAASEYPLSIVVIGVGDGPWEVMRDFDEQLPARRFDNFNFVDFHTVKTEARNPQAAVAVAALKEIPEQYRAIKEHGLLDQLHGRRK</sequence>
<accession>A0ABY7FXB4</accession>
<reference evidence="3" key="1">
    <citation type="submission" date="2022-11" db="EMBL/GenBank/DDBJ databases">
        <title>Centuries of genome instability and evolution in soft-shell clam transmissible cancer (bioRxiv).</title>
        <authorList>
            <person name="Hart S.F.M."/>
            <person name="Yonemitsu M.A."/>
            <person name="Giersch R.M."/>
            <person name="Beal B.F."/>
            <person name="Arriagada G."/>
            <person name="Davis B.W."/>
            <person name="Ostrander E.A."/>
            <person name="Goff S.P."/>
            <person name="Metzger M.J."/>
        </authorList>
    </citation>
    <scope>NUCLEOTIDE SEQUENCE</scope>
    <source>
        <strain evidence="3">MELC-2E11</strain>
        <tissue evidence="3">Siphon/mantle</tissue>
    </source>
</reference>
<gene>
    <name evidence="3" type="ORF">MAR_012344</name>
</gene>
<dbReference type="Gene3D" id="3.40.50.410">
    <property type="entry name" value="von Willebrand factor, type A domain"/>
    <property type="match status" value="1"/>
</dbReference>
<evidence type="ECO:0000256" key="1">
    <source>
        <dbReference type="SAM" id="MobiDB-lite"/>
    </source>
</evidence>
<feature type="domain" description="VWFA" evidence="2">
    <location>
        <begin position="66"/>
        <end position="260"/>
    </location>
</feature>
<dbReference type="PANTHER" id="PTHR45751:SF11">
    <property type="entry name" value="COPINE FAMILY PROTEIN 2"/>
    <property type="match status" value="1"/>
</dbReference>
<dbReference type="InterPro" id="IPR036465">
    <property type="entry name" value="vWFA_dom_sf"/>
</dbReference>
<keyword evidence="4" id="KW-1185">Reference proteome</keyword>
<evidence type="ECO:0000313" key="3">
    <source>
        <dbReference type="EMBL" id="WAR26640.1"/>
    </source>
</evidence>
<organism evidence="3 4">
    <name type="scientific">Mya arenaria</name>
    <name type="common">Soft-shell clam</name>
    <dbReference type="NCBI Taxonomy" id="6604"/>
    <lineage>
        <taxon>Eukaryota</taxon>
        <taxon>Metazoa</taxon>
        <taxon>Spiralia</taxon>
        <taxon>Lophotrochozoa</taxon>
        <taxon>Mollusca</taxon>
        <taxon>Bivalvia</taxon>
        <taxon>Autobranchia</taxon>
        <taxon>Heteroconchia</taxon>
        <taxon>Euheterodonta</taxon>
        <taxon>Imparidentia</taxon>
        <taxon>Neoheterodontei</taxon>
        <taxon>Myida</taxon>
        <taxon>Myoidea</taxon>
        <taxon>Myidae</taxon>
        <taxon>Mya</taxon>
    </lineage>
</organism>
<dbReference type="Pfam" id="PF07002">
    <property type="entry name" value="Copine"/>
    <property type="match status" value="1"/>
</dbReference>
<dbReference type="SUPFAM" id="SSF53300">
    <property type="entry name" value="vWA-like"/>
    <property type="match status" value="1"/>
</dbReference>
<evidence type="ECO:0000259" key="2">
    <source>
        <dbReference type="SMART" id="SM00327"/>
    </source>
</evidence>
<feature type="region of interest" description="Disordered" evidence="1">
    <location>
        <begin position="1"/>
        <end position="38"/>
    </location>
</feature>
<proteinExistence type="predicted"/>
<dbReference type="SMART" id="SM00327">
    <property type="entry name" value="VWA"/>
    <property type="match status" value="1"/>
</dbReference>
<name>A0ABY7FXB4_MYAAR</name>
<protein>
    <submittedName>
        <fullName evidence="3">CPNA2-like protein</fullName>
    </submittedName>
</protein>
<dbReference type="EMBL" id="CP111025">
    <property type="protein sequence ID" value="WAR26640.1"/>
    <property type="molecule type" value="Genomic_DNA"/>
</dbReference>
<dbReference type="InterPro" id="IPR002035">
    <property type="entry name" value="VWF_A"/>
</dbReference>
<dbReference type="PANTHER" id="PTHR45751">
    <property type="entry name" value="COPINE FAMILY PROTEIN 1"/>
    <property type="match status" value="1"/>
</dbReference>
<dbReference type="InterPro" id="IPR010734">
    <property type="entry name" value="Copine_C"/>
</dbReference>